<evidence type="ECO:0000256" key="4">
    <source>
        <dbReference type="ARBA" id="ARBA00022679"/>
    </source>
</evidence>
<keyword evidence="2" id="KW-0698">rRNA processing</keyword>
<organism evidence="9">
    <name type="scientific">Culicoides sonorensis</name>
    <name type="common">Biting midge</name>
    <dbReference type="NCBI Taxonomy" id="179676"/>
    <lineage>
        <taxon>Eukaryota</taxon>
        <taxon>Metazoa</taxon>
        <taxon>Ecdysozoa</taxon>
        <taxon>Arthropoda</taxon>
        <taxon>Hexapoda</taxon>
        <taxon>Insecta</taxon>
        <taxon>Pterygota</taxon>
        <taxon>Neoptera</taxon>
        <taxon>Endopterygota</taxon>
        <taxon>Diptera</taxon>
        <taxon>Nematocera</taxon>
        <taxon>Chironomoidea</taxon>
        <taxon>Ceratopogonidae</taxon>
        <taxon>Ceratopogoninae</taxon>
        <taxon>Culicoides</taxon>
        <taxon>Monoculicoides</taxon>
    </lineage>
</organism>
<dbReference type="EMBL" id="UFQT01000041">
    <property type="protein sequence ID" value="SSX18686.1"/>
    <property type="molecule type" value="Genomic_DNA"/>
</dbReference>
<proteinExistence type="inferred from homology"/>
<feature type="domain" description="Ribosomal RNA methyltransferase FtsJ" evidence="8">
    <location>
        <begin position="49"/>
        <end position="224"/>
    </location>
</feature>
<keyword evidence="5 7" id="KW-0949">S-adenosyl-L-methionine</keyword>
<dbReference type="SUPFAM" id="SSF53335">
    <property type="entry name" value="S-adenosyl-L-methionine-dependent methyltransferases"/>
    <property type="match status" value="1"/>
</dbReference>
<dbReference type="HAMAP" id="MF_01547">
    <property type="entry name" value="RNA_methyltr_E"/>
    <property type="match status" value="1"/>
</dbReference>
<evidence type="ECO:0000256" key="5">
    <source>
        <dbReference type="ARBA" id="ARBA00022691"/>
    </source>
</evidence>
<dbReference type="InterPro" id="IPR029063">
    <property type="entry name" value="SAM-dependent_MTases_sf"/>
</dbReference>
<dbReference type="InterPro" id="IPR050082">
    <property type="entry name" value="RNA_methyltr_RlmE"/>
</dbReference>
<dbReference type="PANTHER" id="PTHR10920:SF18">
    <property type="entry name" value="RRNA METHYLTRANSFERASE 2, MITOCHONDRIAL"/>
    <property type="match status" value="1"/>
</dbReference>
<dbReference type="GO" id="GO:0008650">
    <property type="term" value="F:rRNA (uridine-2'-O-)-methyltransferase activity"/>
    <property type="evidence" value="ECO:0007669"/>
    <property type="project" value="TreeGrafter"/>
</dbReference>
<protein>
    <recommendedName>
        <fullName evidence="6">rRNA methyltransferase 2, mitochondrial</fullName>
    </recommendedName>
</protein>
<dbReference type="Pfam" id="PF01728">
    <property type="entry name" value="FtsJ"/>
    <property type="match status" value="1"/>
</dbReference>
<dbReference type="GO" id="GO:0005739">
    <property type="term" value="C:mitochondrion"/>
    <property type="evidence" value="ECO:0007669"/>
    <property type="project" value="TreeGrafter"/>
</dbReference>
<dbReference type="VEuPathDB" id="VectorBase:CSON010377"/>
<dbReference type="PIRSF" id="PIRSF005461">
    <property type="entry name" value="23S_rRNA_mtase"/>
    <property type="match status" value="1"/>
</dbReference>
<feature type="active site" description="Proton acceptor" evidence="7">
    <location>
        <position position="181"/>
    </location>
</feature>
<keyword evidence="4" id="KW-0808">Transferase</keyword>
<dbReference type="InterPro" id="IPR002877">
    <property type="entry name" value="RNA_MeTrfase_FtsJ_dom"/>
</dbReference>
<evidence type="ECO:0000259" key="8">
    <source>
        <dbReference type="Pfam" id="PF01728"/>
    </source>
</evidence>
<evidence type="ECO:0000313" key="9">
    <source>
        <dbReference type="EMBL" id="SSX18686.1"/>
    </source>
</evidence>
<sequence length="230" mass="25801">MFKRNFTLSSIALAKVIPKNLKGKSVSSQLWLQRQLSDPYVEKAKRLNYRCRSAFKLIEIDEKYKLLKPGQNIIDCGCSPGSWSQVAVQRTKGLVIGVDLLQPYPLEGAILLGNTNFTTESGQNKIKEILKDKKLNVVLSDMAPKATGVRQLDQENIVTLCYSVLRFALQMSEENASIVMKIWSNGELKSLMENMEKYYKVVKICKPNASRSDSAEQFLVGKGFIGVKTS</sequence>
<evidence type="ECO:0000256" key="2">
    <source>
        <dbReference type="ARBA" id="ARBA00022552"/>
    </source>
</evidence>
<evidence type="ECO:0000256" key="7">
    <source>
        <dbReference type="PIRSR" id="PIRSR005461-1"/>
    </source>
</evidence>
<reference evidence="9" key="1">
    <citation type="submission" date="2018-07" db="EMBL/GenBank/DDBJ databases">
        <authorList>
            <person name="Quirk P.G."/>
            <person name="Krulwich T.A."/>
        </authorList>
    </citation>
    <scope>NUCLEOTIDE SEQUENCE</scope>
</reference>
<accession>A0A336LL47</accession>
<evidence type="ECO:0000256" key="3">
    <source>
        <dbReference type="ARBA" id="ARBA00022603"/>
    </source>
</evidence>
<dbReference type="OMA" id="HRQTDHL"/>
<dbReference type="InterPro" id="IPR015507">
    <property type="entry name" value="rRNA-MeTfrase_E"/>
</dbReference>
<name>A0A336LL47_CULSO</name>
<dbReference type="Gene3D" id="3.40.50.150">
    <property type="entry name" value="Vaccinia Virus protein VP39"/>
    <property type="match status" value="1"/>
</dbReference>
<evidence type="ECO:0000256" key="1">
    <source>
        <dbReference type="ARBA" id="ARBA00009258"/>
    </source>
</evidence>
<comment type="similarity">
    <text evidence="1">Belongs to the class I-like SAM-binding methyltransferase superfamily. RNA methyltransferase RlmE family.</text>
</comment>
<gene>
    <name evidence="9" type="primary">CSON010377</name>
</gene>
<keyword evidence="3" id="KW-0489">Methyltransferase</keyword>
<evidence type="ECO:0000256" key="6">
    <source>
        <dbReference type="ARBA" id="ARBA00041184"/>
    </source>
</evidence>
<dbReference type="PANTHER" id="PTHR10920">
    <property type="entry name" value="RIBOSOMAL RNA METHYLTRANSFERASE"/>
    <property type="match status" value="1"/>
</dbReference>
<dbReference type="AlphaFoldDB" id="A0A336LL47"/>